<dbReference type="InterPro" id="IPR052220">
    <property type="entry name" value="METTL25"/>
</dbReference>
<dbReference type="Proteomes" id="UP001154114">
    <property type="component" value="Chromosome 7"/>
</dbReference>
<name>A0A9P0C3X9_CHRIL</name>
<evidence type="ECO:0000313" key="2">
    <source>
        <dbReference type="EMBL" id="CAH0625255.1"/>
    </source>
</evidence>
<dbReference type="PANTHER" id="PTHR12496:SF9">
    <property type="entry name" value="METHYLTRANSFERASE-LIKE PROTEIN 25-RELATED"/>
    <property type="match status" value="1"/>
</dbReference>
<organism evidence="2 3">
    <name type="scientific">Chrysodeixis includens</name>
    <name type="common">Soybean looper</name>
    <name type="synonym">Pseudoplusia includens</name>
    <dbReference type="NCBI Taxonomy" id="689277"/>
    <lineage>
        <taxon>Eukaryota</taxon>
        <taxon>Metazoa</taxon>
        <taxon>Ecdysozoa</taxon>
        <taxon>Arthropoda</taxon>
        <taxon>Hexapoda</taxon>
        <taxon>Insecta</taxon>
        <taxon>Pterygota</taxon>
        <taxon>Neoptera</taxon>
        <taxon>Endopterygota</taxon>
        <taxon>Lepidoptera</taxon>
        <taxon>Glossata</taxon>
        <taxon>Ditrysia</taxon>
        <taxon>Noctuoidea</taxon>
        <taxon>Noctuidae</taxon>
        <taxon>Plusiinae</taxon>
        <taxon>Chrysodeixis</taxon>
    </lineage>
</organism>
<proteinExistence type="predicted"/>
<dbReference type="OrthoDB" id="10258156at2759"/>
<dbReference type="EMBL" id="LR824010">
    <property type="protein sequence ID" value="CAH0625255.1"/>
    <property type="molecule type" value="Genomic_DNA"/>
</dbReference>
<keyword evidence="3" id="KW-1185">Reference proteome</keyword>
<reference evidence="2" key="1">
    <citation type="submission" date="2021-12" db="EMBL/GenBank/DDBJ databases">
        <authorList>
            <person name="King R."/>
        </authorList>
    </citation>
    <scope>NUCLEOTIDE SEQUENCE</scope>
</reference>
<protein>
    <recommendedName>
        <fullName evidence="1">Methyltransferase domain-containing protein</fullName>
    </recommendedName>
</protein>
<gene>
    <name evidence="2" type="ORF">CINC_LOCUS11887</name>
</gene>
<accession>A0A9P0C3X9</accession>
<dbReference type="Pfam" id="PF13679">
    <property type="entry name" value="Methyltransf_32"/>
    <property type="match status" value="1"/>
</dbReference>
<dbReference type="InterPro" id="IPR025714">
    <property type="entry name" value="Methyltranfer_dom"/>
</dbReference>
<dbReference type="AlphaFoldDB" id="A0A9P0C3X9"/>
<sequence length="342" mass="37788">MMQASHSDLVDPAMCSTITKLRHKIDSITKFLSPLSNLANCHMVEFITQNHWEKLLPASLRLSLEGLPLNDAVEQFWCTAASQEVKGTSCLSNWISNARSHCLAVNNEYCLSADQLQDRIRSWGGDIQPEVRVKEFMTSKKSYEVQTMSRLVASLHSLCGCSCSVEAGGGRGQLPVALSLAYRVPSLTLDCDAAAVAAAPARILIIQKQWHAIAKRIKNGIEESMSDSIQRNLHRFAAAFITHRTDLLSIVRHKFPEFDGQDTKLLLTGLHTCGNLGPDSLRIFTTQPSTAAVFNVPCCYHLLTETIDVNTFDVFQRDHGCGTVESSQGFPMSEYLRGTCLV</sequence>
<evidence type="ECO:0000259" key="1">
    <source>
        <dbReference type="Pfam" id="PF13679"/>
    </source>
</evidence>
<dbReference type="PANTHER" id="PTHR12496">
    <property type="entry name" value="CGI-41 METHYLTRANSFERASE"/>
    <property type="match status" value="1"/>
</dbReference>
<evidence type="ECO:0000313" key="3">
    <source>
        <dbReference type="Proteomes" id="UP001154114"/>
    </source>
</evidence>
<feature type="domain" description="Methyltransferase" evidence="1">
    <location>
        <begin position="140"/>
        <end position="305"/>
    </location>
</feature>